<reference evidence="2" key="1">
    <citation type="journal article" date="2023" name="Plant J.">
        <title>The genome of the king protea, Protea cynaroides.</title>
        <authorList>
            <person name="Chang J."/>
            <person name="Duong T.A."/>
            <person name="Schoeman C."/>
            <person name="Ma X."/>
            <person name="Roodt D."/>
            <person name="Barker N."/>
            <person name="Li Z."/>
            <person name="Van de Peer Y."/>
            <person name="Mizrachi E."/>
        </authorList>
    </citation>
    <scope>NUCLEOTIDE SEQUENCE</scope>
    <source>
        <tissue evidence="2">Young leaves</tissue>
    </source>
</reference>
<protein>
    <submittedName>
        <fullName evidence="2">Uncharacterized protein</fullName>
    </submittedName>
</protein>
<feature type="region of interest" description="Disordered" evidence="1">
    <location>
        <begin position="37"/>
        <end position="57"/>
    </location>
</feature>
<dbReference type="AlphaFoldDB" id="A0A9Q0QW45"/>
<proteinExistence type="predicted"/>
<evidence type="ECO:0000313" key="3">
    <source>
        <dbReference type="Proteomes" id="UP001141806"/>
    </source>
</evidence>
<feature type="compositionally biased region" description="Basic and acidic residues" evidence="1">
    <location>
        <begin position="37"/>
        <end position="48"/>
    </location>
</feature>
<dbReference type="EMBL" id="JAMYWD010000004">
    <property type="protein sequence ID" value="KAJ4974275.1"/>
    <property type="molecule type" value="Genomic_DNA"/>
</dbReference>
<keyword evidence="3" id="KW-1185">Reference proteome</keyword>
<sequence>MYLHDADDGAIVTREVLNTCDDIGSVEEGLSMSCKKHEEAQERYKQENGKMAAEGDSPRLEQGVQYPFSVNEKVRIKVASKRNCMEEMSLQESVFSLNKLSSRSSSVVKIAKSPKYPPSQNGGKGKPPPISARKLAATLWVMNEIPSPHMKEDVLEERRLLKKEMRGRDRNTRSV</sequence>
<name>A0A9Q0QW45_9MAGN</name>
<evidence type="ECO:0000313" key="2">
    <source>
        <dbReference type="EMBL" id="KAJ4974275.1"/>
    </source>
</evidence>
<feature type="region of interest" description="Disordered" evidence="1">
    <location>
        <begin position="109"/>
        <end position="131"/>
    </location>
</feature>
<organism evidence="2 3">
    <name type="scientific">Protea cynaroides</name>
    <dbReference type="NCBI Taxonomy" id="273540"/>
    <lineage>
        <taxon>Eukaryota</taxon>
        <taxon>Viridiplantae</taxon>
        <taxon>Streptophyta</taxon>
        <taxon>Embryophyta</taxon>
        <taxon>Tracheophyta</taxon>
        <taxon>Spermatophyta</taxon>
        <taxon>Magnoliopsida</taxon>
        <taxon>Proteales</taxon>
        <taxon>Proteaceae</taxon>
        <taxon>Protea</taxon>
    </lineage>
</organism>
<gene>
    <name evidence="2" type="ORF">NE237_007449</name>
</gene>
<comment type="caution">
    <text evidence="2">The sequence shown here is derived from an EMBL/GenBank/DDBJ whole genome shotgun (WGS) entry which is preliminary data.</text>
</comment>
<dbReference type="Proteomes" id="UP001141806">
    <property type="component" value="Unassembled WGS sequence"/>
</dbReference>
<evidence type="ECO:0000256" key="1">
    <source>
        <dbReference type="SAM" id="MobiDB-lite"/>
    </source>
</evidence>
<accession>A0A9Q0QW45</accession>